<name>A0A147BBA5_IXORI</name>
<protein>
    <submittedName>
        <fullName evidence="1">Uncharacterized protein</fullName>
    </submittedName>
</protein>
<accession>A0A147BBA5</accession>
<proteinExistence type="predicted"/>
<sequence length="110" mass="13291">PLRSRPGTGHLRLRWLPRLRWLLRGCSLVLFLLHRPPRSSCFYPRLRPWTWLRLWSRLWPPSGLRLWSFRLWPWLRLWTRPFRIRSLLLEVIQTSDSTESGSSVSAFNAT</sequence>
<dbReference type="AlphaFoldDB" id="A0A147BBA5"/>
<evidence type="ECO:0000313" key="1">
    <source>
        <dbReference type="EMBL" id="JAR88047.1"/>
    </source>
</evidence>
<reference evidence="1" key="1">
    <citation type="journal article" date="2018" name="PLoS Negl. Trop. Dis.">
        <title>Sialome diversity of ticks revealed by RNAseq of single tick salivary glands.</title>
        <authorList>
            <person name="Perner J."/>
            <person name="Kropackova S."/>
            <person name="Kopacek P."/>
            <person name="Ribeiro J.M."/>
        </authorList>
    </citation>
    <scope>NUCLEOTIDE SEQUENCE</scope>
    <source>
        <strain evidence="1">Siblings of single egg batch collected in Ceske Budejovice</strain>
        <tissue evidence="1">Salivary glands</tissue>
    </source>
</reference>
<feature type="non-terminal residue" evidence="1">
    <location>
        <position position="1"/>
    </location>
</feature>
<organism evidence="1">
    <name type="scientific">Ixodes ricinus</name>
    <name type="common">Common tick</name>
    <name type="synonym">Acarus ricinus</name>
    <dbReference type="NCBI Taxonomy" id="34613"/>
    <lineage>
        <taxon>Eukaryota</taxon>
        <taxon>Metazoa</taxon>
        <taxon>Ecdysozoa</taxon>
        <taxon>Arthropoda</taxon>
        <taxon>Chelicerata</taxon>
        <taxon>Arachnida</taxon>
        <taxon>Acari</taxon>
        <taxon>Parasitiformes</taxon>
        <taxon>Ixodida</taxon>
        <taxon>Ixodoidea</taxon>
        <taxon>Ixodidae</taxon>
        <taxon>Ixodinae</taxon>
        <taxon>Ixodes</taxon>
    </lineage>
</organism>
<dbReference type="EMBL" id="GEGO01007357">
    <property type="protein sequence ID" value="JAR88047.1"/>
    <property type="molecule type" value="Transcribed_RNA"/>
</dbReference>